<dbReference type="Proteomes" id="UP001162164">
    <property type="component" value="Unassembled WGS sequence"/>
</dbReference>
<keyword evidence="3" id="KW-1185">Reference proteome</keyword>
<dbReference type="EMBL" id="JAPWTJ010002763">
    <property type="protein sequence ID" value="KAJ8964610.1"/>
    <property type="molecule type" value="Genomic_DNA"/>
</dbReference>
<organism evidence="2 3">
    <name type="scientific">Molorchus minor</name>
    <dbReference type="NCBI Taxonomy" id="1323400"/>
    <lineage>
        <taxon>Eukaryota</taxon>
        <taxon>Metazoa</taxon>
        <taxon>Ecdysozoa</taxon>
        <taxon>Arthropoda</taxon>
        <taxon>Hexapoda</taxon>
        <taxon>Insecta</taxon>
        <taxon>Pterygota</taxon>
        <taxon>Neoptera</taxon>
        <taxon>Endopterygota</taxon>
        <taxon>Coleoptera</taxon>
        <taxon>Polyphaga</taxon>
        <taxon>Cucujiformia</taxon>
        <taxon>Chrysomeloidea</taxon>
        <taxon>Cerambycidae</taxon>
        <taxon>Lamiinae</taxon>
        <taxon>Monochamini</taxon>
        <taxon>Molorchus</taxon>
    </lineage>
</organism>
<name>A0ABQ9ITN1_9CUCU</name>
<reference evidence="2" key="1">
    <citation type="journal article" date="2023" name="Insect Mol. Biol.">
        <title>Genome sequencing provides insights into the evolution of gene families encoding plant cell wall-degrading enzymes in longhorned beetles.</title>
        <authorList>
            <person name="Shin N.R."/>
            <person name="Okamura Y."/>
            <person name="Kirsch R."/>
            <person name="Pauchet Y."/>
        </authorList>
    </citation>
    <scope>NUCLEOTIDE SEQUENCE</scope>
    <source>
        <tissue evidence="2">Midgut</tissue>
    </source>
</reference>
<protein>
    <submittedName>
        <fullName evidence="2">Uncharacterized protein</fullName>
    </submittedName>
</protein>
<feature type="non-terminal residue" evidence="2">
    <location>
        <position position="1"/>
    </location>
</feature>
<feature type="compositionally biased region" description="Polar residues" evidence="1">
    <location>
        <begin position="1"/>
        <end position="15"/>
    </location>
</feature>
<proteinExistence type="predicted"/>
<accession>A0ABQ9ITN1</accession>
<evidence type="ECO:0000313" key="3">
    <source>
        <dbReference type="Proteomes" id="UP001162164"/>
    </source>
</evidence>
<evidence type="ECO:0000313" key="2">
    <source>
        <dbReference type="EMBL" id="KAJ8964610.1"/>
    </source>
</evidence>
<evidence type="ECO:0000256" key="1">
    <source>
        <dbReference type="SAM" id="MobiDB-lite"/>
    </source>
</evidence>
<gene>
    <name evidence="2" type="ORF">NQ317_019862</name>
</gene>
<feature type="region of interest" description="Disordered" evidence="1">
    <location>
        <begin position="1"/>
        <end position="35"/>
    </location>
</feature>
<comment type="caution">
    <text evidence="2">The sequence shown here is derived from an EMBL/GenBank/DDBJ whole genome shotgun (WGS) entry which is preliminary data.</text>
</comment>
<sequence>IAAQIQNKATDPTTRNPDHRFGSLKKPGFGDSNPKNDPFCPSLFGRENHDQSNNFGMAFRIIQHHCPSESDFMREGDGPTPCSQKRIVLSSVPCCSVFRPCPKIIESLLTKELLLVLVHFVPRGVINNVLASNGSSNCYQVINIYKSDFVIDDSLLGRCADKNRWGPVNREFETKMTPGFFQDTVTLYRDKDLTIGSIWFLYYGYTGCSPSISQGMRDLTQGMFEFIEESLNDLPSIRTLKCFSINTVRLWKPVLEHLKLQTESMDEVDRRYTLI</sequence>